<dbReference type="Pfam" id="PF00621">
    <property type="entry name" value="RhoGEF"/>
    <property type="match status" value="1"/>
</dbReference>
<dbReference type="SUPFAM" id="SSF48065">
    <property type="entry name" value="DBL homology domain (DH-domain)"/>
    <property type="match status" value="1"/>
</dbReference>
<dbReference type="OrthoDB" id="10256089at2759"/>
<dbReference type="InterPro" id="IPR000219">
    <property type="entry name" value="DH_dom"/>
</dbReference>
<dbReference type="PROSITE" id="PS50010">
    <property type="entry name" value="DH_2"/>
    <property type="match status" value="1"/>
</dbReference>
<keyword evidence="1" id="KW-0344">Guanine-nucleotide releasing factor</keyword>
<dbReference type="Gene3D" id="2.30.29.30">
    <property type="entry name" value="Pleckstrin-homology domain (PH domain)/Phosphotyrosine-binding domain (PTB)"/>
    <property type="match status" value="1"/>
</dbReference>
<dbReference type="InterPro" id="IPR035899">
    <property type="entry name" value="DBL_dom_sf"/>
</dbReference>
<feature type="domain" description="DH" evidence="2">
    <location>
        <begin position="11"/>
        <end position="191"/>
    </location>
</feature>
<dbReference type="Gene3D" id="1.20.900.10">
    <property type="entry name" value="Dbl homology (DH) domain"/>
    <property type="match status" value="1"/>
</dbReference>
<name>A0A1I8N2T8_MUSDO</name>
<evidence type="ECO:0000313" key="5">
    <source>
        <dbReference type="RefSeq" id="XP_011293333.1"/>
    </source>
</evidence>
<evidence type="ECO:0000313" key="3">
    <source>
        <dbReference type="EnsemblMetazoa" id="MDOA010936-PB"/>
    </source>
</evidence>
<accession>A0A1I8N2T8</accession>
<dbReference type="STRING" id="7370.A0A1I8N2T8"/>
<dbReference type="InterPro" id="IPR051336">
    <property type="entry name" value="RhoGEF_Guanine_NuclExch_SF"/>
</dbReference>
<dbReference type="GeneID" id="101888712"/>
<dbReference type="AlphaFoldDB" id="A0A1I8N2T8"/>
<reference evidence="3" key="1">
    <citation type="submission" date="2020-05" db="UniProtKB">
        <authorList>
            <consortium name="EnsemblMetazoa"/>
        </authorList>
    </citation>
    <scope>IDENTIFICATION</scope>
    <source>
        <strain evidence="3">Aabys</strain>
    </source>
</reference>
<dbReference type="InterPro" id="IPR055251">
    <property type="entry name" value="SOS1_NGEF_PH"/>
</dbReference>
<gene>
    <name evidence="3" type="primary">101888712</name>
    <name evidence="5" type="synonym">LOC101888712</name>
</gene>
<proteinExistence type="predicted"/>
<dbReference type="Pfam" id="PF22697">
    <property type="entry name" value="SOS1_NGEF_PH"/>
    <property type="match status" value="1"/>
</dbReference>
<dbReference type="EnsemblMetazoa" id="MDOA010936-RB">
    <property type="protein sequence ID" value="MDOA010936-PB"/>
    <property type="gene ID" value="MDOA010936"/>
</dbReference>
<dbReference type="GO" id="GO:0019898">
    <property type="term" value="C:extrinsic component of membrane"/>
    <property type="evidence" value="ECO:0007669"/>
    <property type="project" value="TreeGrafter"/>
</dbReference>
<dbReference type="SUPFAM" id="SSF50729">
    <property type="entry name" value="PH domain-like"/>
    <property type="match status" value="1"/>
</dbReference>
<dbReference type="Proteomes" id="UP001652621">
    <property type="component" value="Unplaced"/>
</dbReference>
<dbReference type="GO" id="GO:0007411">
    <property type="term" value="P:axon guidance"/>
    <property type="evidence" value="ECO:0007669"/>
    <property type="project" value="TreeGrafter"/>
</dbReference>
<evidence type="ECO:0000313" key="4">
    <source>
        <dbReference type="Proteomes" id="UP001652621"/>
    </source>
</evidence>
<dbReference type="KEGG" id="mde:101888712"/>
<dbReference type="GO" id="GO:0005737">
    <property type="term" value="C:cytoplasm"/>
    <property type="evidence" value="ECO:0007669"/>
    <property type="project" value="TreeGrafter"/>
</dbReference>
<dbReference type="RefSeq" id="XP_011293333.1">
    <property type="nucleotide sequence ID" value="XM_011295031.2"/>
</dbReference>
<dbReference type="InterPro" id="IPR011993">
    <property type="entry name" value="PH-like_dom_sf"/>
</dbReference>
<protein>
    <submittedName>
        <fullName evidence="5">Rho guanine nucleotide exchange factor 25-like</fullName>
    </submittedName>
</protein>
<dbReference type="VEuPathDB" id="VectorBase:MDOA010936"/>
<dbReference type="GO" id="GO:0005085">
    <property type="term" value="F:guanyl-nucleotide exchange factor activity"/>
    <property type="evidence" value="ECO:0007669"/>
    <property type="project" value="UniProtKB-KW"/>
</dbReference>
<reference evidence="5" key="2">
    <citation type="submission" date="2025-04" db="UniProtKB">
        <authorList>
            <consortium name="RefSeq"/>
        </authorList>
    </citation>
    <scope>IDENTIFICATION</scope>
    <source>
        <strain evidence="5">Aabys</strain>
    </source>
</reference>
<dbReference type="VEuPathDB" id="VectorBase:MDOMA2_016455"/>
<evidence type="ECO:0000259" key="2">
    <source>
        <dbReference type="PROSITE" id="PS50010"/>
    </source>
</evidence>
<dbReference type="SMART" id="SM00325">
    <property type="entry name" value="RhoGEF"/>
    <property type="match status" value="1"/>
</dbReference>
<dbReference type="PANTHER" id="PTHR22826">
    <property type="entry name" value="RHO GUANINE EXCHANGE FACTOR-RELATED"/>
    <property type="match status" value="1"/>
</dbReference>
<sequence length="332" mass="39205">MDTRNSVNLGKLETTLTELIASEKIYVEKLSFIVEGYLQEFRKTTPLVPIPEDLKNHKGIVVFCNIEDIFYFHTEIFLQILTKYRHCTLELGKAIVRCDAEFQRYAKYCNNIPTAEHIVKTHDNYFRAVQEKLNLKWQLRTLLHIPTQRLEEYKEMTSDIVARLQALNGDWETMEEAHDMIVNVGKHIYELSALVDMKNYEGDIYDNGKLLYHEYLYCEYGGKIHLHYVFLFHRLMVFTDKVKSKDKNGMPCYTFCLEIPMNRIVVKELLRRRFSLSSTDSKCTFTRMTCHGRTMEVHNTWLIHLRRQLQIQAELIDCLVNPTYGNVREVAI</sequence>
<keyword evidence="4" id="KW-1185">Reference proteome</keyword>
<dbReference type="PANTHER" id="PTHR22826:SF106">
    <property type="entry name" value="TRIO, ISOFORM A"/>
    <property type="match status" value="1"/>
</dbReference>
<organism evidence="3">
    <name type="scientific">Musca domestica</name>
    <name type="common">House fly</name>
    <dbReference type="NCBI Taxonomy" id="7370"/>
    <lineage>
        <taxon>Eukaryota</taxon>
        <taxon>Metazoa</taxon>
        <taxon>Ecdysozoa</taxon>
        <taxon>Arthropoda</taxon>
        <taxon>Hexapoda</taxon>
        <taxon>Insecta</taxon>
        <taxon>Pterygota</taxon>
        <taxon>Neoptera</taxon>
        <taxon>Endopterygota</taxon>
        <taxon>Diptera</taxon>
        <taxon>Brachycera</taxon>
        <taxon>Muscomorpha</taxon>
        <taxon>Muscoidea</taxon>
        <taxon>Muscidae</taxon>
        <taxon>Musca</taxon>
    </lineage>
</organism>
<evidence type="ECO:0000256" key="1">
    <source>
        <dbReference type="ARBA" id="ARBA00022658"/>
    </source>
</evidence>